<protein>
    <recommendedName>
        <fullName evidence="3">Tc1-like transposase DDE domain-containing protein</fullName>
    </recommendedName>
</protein>
<reference evidence="1" key="3">
    <citation type="submission" date="2025-09" db="UniProtKB">
        <authorList>
            <consortium name="Ensembl"/>
        </authorList>
    </citation>
    <scope>IDENTIFICATION</scope>
</reference>
<proteinExistence type="predicted"/>
<evidence type="ECO:0008006" key="3">
    <source>
        <dbReference type="Google" id="ProtNLM"/>
    </source>
</evidence>
<dbReference type="AlphaFoldDB" id="A0A672ZFQ4"/>
<organism evidence="1 2">
    <name type="scientific">Sphaeramia orbicularis</name>
    <name type="common">orbiculate cardinalfish</name>
    <dbReference type="NCBI Taxonomy" id="375764"/>
    <lineage>
        <taxon>Eukaryota</taxon>
        <taxon>Metazoa</taxon>
        <taxon>Chordata</taxon>
        <taxon>Craniata</taxon>
        <taxon>Vertebrata</taxon>
        <taxon>Euteleostomi</taxon>
        <taxon>Actinopterygii</taxon>
        <taxon>Neopterygii</taxon>
        <taxon>Teleostei</taxon>
        <taxon>Neoteleostei</taxon>
        <taxon>Acanthomorphata</taxon>
        <taxon>Gobiaria</taxon>
        <taxon>Kurtiformes</taxon>
        <taxon>Apogonoidei</taxon>
        <taxon>Apogonidae</taxon>
        <taxon>Apogoninae</taxon>
        <taxon>Sphaeramia</taxon>
    </lineage>
</organism>
<reference evidence="1" key="2">
    <citation type="submission" date="2025-08" db="UniProtKB">
        <authorList>
            <consortium name="Ensembl"/>
        </authorList>
    </citation>
    <scope>IDENTIFICATION</scope>
</reference>
<dbReference type="InterPro" id="IPR036397">
    <property type="entry name" value="RNaseH_sf"/>
</dbReference>
<dbReference type="Ensembl" id="ENSSORT00005015778.1">
    <property type="protein sequence ID" value="ENSSORP00005015287.1"/>
    <property type="gene ID" value="ENSSORG00005007759.1"/>
</dbReference>
<dbReference type="Gene3D" id="3.30.420.10">
    <property type="entry name" value="Ribonuclease H-like superfamily/Ribonuclease H"/>
    <property type="match status" value="1"/>
</dbReference>
<evidence type="ECO:0000313" key="2">
    <source>
        <dbReference type="Proteomes" id="UP000472271"/>
    </source>
</evidence>
<sequence>MRPKLNFLDNNPKHTAKETHNWFQRKKIKLLDWLSQSPDLNPNEQMKVQIHKRDPLKLQDLKTICVEEWPKVTPKYSERLVTVFSRLQSAPEYKPHLNIRRTHQILKQKNICTYVGRT</sequence>
<dbReference type="Proteomes" id="UP000472271">
    <property type="component" value="Chromosome 12"/>
</dbReference>
<dbReference type="GO" id="GO:0003676">
    <property type="term" value="F:nucleic acid binding"/>
    <property type="evidence" value="ECO:0007669"/>
    <property type="project" value="InterPro"/>
</dbReference>
<dbReference type="InParanoid" id="A0A672ZFQ4"/>
<reference evidence="1" key="1">
    <citation type="submission" date="2019-06" db="EMBL/GenBank/DDBJ databases">
        <authorList>
            <consortium name="Wellcome Sanger Institute Data Sharing"/>
        </authorList>
    </citation>
    <scope>NUCLEOTIDE SEQUENCE [LARGE SCALE GENOMIC DNA]</scope>
</reference>
<evidence type="ECO:0000313" key="1">
    <source>
        <dbReference type="Ensembl" id="ENSSORP00005015287.1"/>
    </source>
</evidence>
<name>A0A672ZFQ4_9TELE</name>
<accession>A0A672ZFQ4</accession>
<keyword evidence="2" id="KW-1185">Reference proteome</keyword>